<dbReference type="EMBL" id="JACIDH010000007">
    <property type="protein sequence ID" value="MBB3879546.1"/>
    <property type="molecule type" value="Genomic_DNA"/>
</dbReference>
<name>A0A7W6A992_9SPHN</name>
<protein>
    <submittedName>
        <fullName evidence="2">Uncharacterized protein</fullName>
    </submittedName>
</protein>
<keyword evidence="3" id="KW-1185">Reference proteome</keyword>
<keyword evidence="1" id="KW-0732">Signal</keyword>
<evidence type="ECO:0000256" key="1">
    <source>
        <dbReference type="SAM" id="SignalP"/>
    </source>
</evidence>
<dbReference type="Proteomes" id="UP000538670">
    <property type="component" value="Unassembled WGS sequence"/>
</dbReference>
<proteinExistence type="predicted"/>
<evidence type="ECO:0000313" key="2">
    <source>
        <dbReference type="EMBL" id="MBB3879546.1"/>
    </source>
</evidence>
<comment type="caution">
    <text evidence="2">The sequence shown here is derived from an EMBL/GenBank/DDBJ whole genome shotgun (WGS) entry which is preliminary data.</text>
</comment>
<dbReference type="RefSeq" id="WP_183951713.1">
    <property type="nucleotide sequence ID" value="NZ_JACIDH010000007.1"/>
</dbReference>
<reference evidence="2 3" key="1">
    <citation type="submission" date="2020-08" db="EMBL/GenBank/DDBJ databases">
        <title>Genomic Encyclopedia of Type Strains, Phase IV (KMG-IV): sequencing the most valuable type-strain genomes for metagenomic binning, comparative biology and taxonomic classification.</title>
        <authorList>
            <person name="Goeker M."/>
        </authorList>
    </citation>
    <scope>NUCLEOTIDE SEQUENCE [LARGE SCALE GENOMIC DNA]</scope>
    <source>
        <strain evidence="2 3">DSM 19512</strain>
    </source>
</reference>
<evidence type="ECO:0000313" key="3">
    <source>
        <dbReference type="Proteomes" id="UP000538670"/>
    </source>
</evidence>
<sequence>MRKTILILAATVAAAVPTFGAVAAEGEQRFVHEGSTYVYTRSVDNGHPVIEGHRYPGGEAFRFVVKGHRVTGFTGNGPVSFSTYEAKGATGAGIETSAR</sequence>
<feature type="signal peptide" evidence="1">
    <location>
        <begin position="1"/>
        <end position="23"/>
    </location>
</feature>
<feature type="chain" id="PRO_5031020029" evidence="1">
    <location>
        <begin position="24"/>
        <end position="99"/>
    </location>
</feature>
<organism evidence="2 3">
    <name type="scientific">Sphingomonas pseudosanguinis</name>
    <dbReference type="NCBI Taxonomy" id="413712"/>
    <lineage>
        <taxon>Bacteria</taxon>
        <taxon>Pseudomonadati</taxon>
        <taxon>Pseudomonadota</taxon>
        <taxon>Alphaproteobacteria</taxon>
        <taxon>Sphingomonadales</taxon>
        <taxon>Sphingomonadaceae</taxon>
        <taxon>Sphingomonas</taxon>
    </lineage>
</organism>
<dbReference type="AlphaFoldDB" id="A0A7W6A992"/>
<accession>A0A7W6A992</accession>
<gene>
    <name evidence="2" type="ORF">GGR48_001973</name>
</gene>